<proteinExistence type="predicted"/>
<sequence>MCQWLVPLHVGPGAGCDFVLSDEHAGYRWIDPAGVVASNLTPESVRVIGEWAAAQL</sequence>
<reference evidence="1 2" key="1">
    <citation type="journal article" date="2019" name="Int. J. Syst. Evol. Microbiol.">
        <title>The Global Catalogue of Microorganisms (GCM) 10K type strain sequencing project: providing services to taxonomists for standard genome sequencing and annotation.</title>
        <authorList>
            <consortium name="The Broad Institute Genomics Platform"/>
            <consortium name="The Broad Institute Genome Sequencing Center for Infectious Disease"/>
            <person name="Wu L."/>
            <person name="Ma J."/>
        </authorList>
    </citation>
    <scope>NUCLEOTIDE SEQUENCE [LARGE SCALE GENOMIC DNA]</scope>
    <source>
        <strain evidence="1 2">JCM 3106</strain>
    </source>
</reference>
<comment type="caution">
    <text evidence="1">The sequence shown here is derived from an EMBL/GenBank/DDBJ whole genome shotgun (WGS) entry which is preliminary data.</text>
</comment>
<protein>
    <recommendedName>
        <fullName evidence="3">NUDIX hydrolase</fullName>
    </recommendedName>
</protein>
<evidence type="ECO:0000313" key="2">
    <source>
        <dbReference type="Proteomes" id="UP001499930"/>
    </source>
</evidence>
<name>A0ABN3XST3_9ACTN</name>
<organism evidence="1 2">
    <name type="scientific">Streptosporangium longisporum</name>
    <dbReference type="NCBI Taxonomy" id="46187"/>
    <lineage>
        <taxon>Bacteria</taxon>
        <taxon>Bacillati</taxon>
        <taxon>Actinomycetota</taxon>
        <taxon>Actinomycetes</taxon>
        <taxon>Streptosporangiales</taxon>
        <taxon>Streptosporangiaceae</taxon>
        <taxon>Streptosporangium</taxon>
    </lineage>
</organism>
<dbReference type="EMBL" id="BAAAWD010000002">
    <property type="protein sequence ID" value="GAA2987616.1"/>
    <property type="molecule type" value="Genomic_DNA"/>
</dbReference>
<keyword evidence="2" id="KW-1185">Reference proteome</keyword>
<accession>A0ABN3XST3</accession>
<evidence type="ECO:0000313" key="1">
    <source>
        <dbReference type="EMBL" id="GAA2987616.1"/>
    </source>
</evidence>
<dbReference type="Proteomes" id="UP001499930">
    <property type="component" value="Unassembled WGS sequence"/>
</dbReference>
<evidence type="ECO:0008006" key="3">
    <source>
        <dbReference type="Google" id="ProtNLM"/>
    </source>
</evidence>
<gene>
    <name evidence="1" type="ORF">GCM10017559_04280</name>
</gene>